<dbReference type="AlphaFoldDB" id="A0A516PX53"/>
<sequence>MPSFQRAHSEEQRAARRSAILQTAAVMLTEMPVAALSLNELSRRVGLAKSNVLRYFPSREAILLSLLTRESAGLVAEVSEQLKRADRRRTVLRRSEIVADVFVAALADRPVLCDLLSAQAGVLERNITVEVATEFKRASIDQVRLLAEVVHRQLPELAVPDCSRLIGASLLQIGAVWTHSQPAESVQAVYHEHPDLAVFPVDFADTMYALIVTFAAGLLVRSKAI</sequence>
<keyword evidence="5" id="KW-1185">Reference proteome</keyword>
<keyword evidence="1 2" id="KW-0238">DNA-binding</keyword>
<dbReference type="Pfam" id="PF17929">
    <property type="entry name" value="TetR_C_34"/>
    <property type="match status" value="1"/>
</dbReference>
<protein>
    <submittedName>
        <fullName evidence="4">TetR/AcrR family transcriptional regulator</fullName>
    </submittedName>
</protein>
<accession>A0A516PX53</accession>
<evidence type="ECO:0000259" key="3">
    <source>
        <dbReference type="PROSITE" id="PS50977"/>
    </source>
</evidence>
<dbReference type="PROSITE" id="PS50977">
    <property type="entry name" value="HTH_TETR_2"/>
    <property type="match status" value="1"/>
</dbReference>
<evidence type="ECO:0000256" key="1">
    <source>
        <dbReference type="ARBA" id="ARBA00023125"/>
    </source>
</evidence>
<dbReference type="InterPro" id="IPR001647">
    <property type="entry name" value="HTH_TetR"/>
</dbReference>
<gene>
    <name evidence="4" type="ORF">FOE78_07510</name>
</gene>
<dbReference type="InterPro" id="IPR009057">
    <property type="entry name" value="Homeodomain-like_sf"/>
</dbReference>
<dbReference type="GO" id="GO:0003677">
    <property type="term" value="F:DNA binding"/>
    <property type="evidence" value="ECO:0007669"/>
    <property type="project" value="UniProtKB-UniRule"/>
</dbReference>
<dbReference type="RefSeq" id="WP_143985733.1">
    <property type="nucleotide sequence ID" value="NZ_CP041692.1"/>
</dbReference>
<dbReference type="Pfam" id="PF00440">
    <property type="entry name" value="TetR_N"/>
    <property type="match status" value="1"/>
</dbReference>
<feature type="DNA-binding region" description="H-T-H motif" evidence="2">
    <location>
        <begin position="37"/>
        <end position="56"/>
    </location>
</feature>
<organism evidence="4 5">
    <name type="scientific">Microlunatus elymi</name>
    <dbReference type="NCBI Taxonomy" id="2596828"/>
    <lineage>
        <taxon>Bacteria</taxon>
        <taxon>Bacillati</taxon>
        <taxon>Actinomycetota</taxon>
        <taxon>Actinomycetes</taxon>
        <taxon>Propionibacteriales</taxon>
        <taxon>Propionibacteriaceae</taxon>
        <taxon>Microlunatus</taxon>
    </lineage>
</organism>
<dbReference type="Proteomes" id="UP000319263">
    <property type="component" value="Chromosome"/>
</dbReference>
<reference evidence="4 5" key="1">
    <citation type="submission" date="2019-07" db="EMBL/GenBank/DDBJ databases">
        <title>Microlunatus dokdonensis sp. nov. isolated from the rhizospheric soil of the wild plant Elymus tsukushiensis.</title>
        <authorList>
            <person name="Ghim S.-Y."/>
            <person name="Hwang Y.-J."/>
            <person name="Son J.-S."/>
            <person name="Shin J.-H."/>
        </authorList>
    </citation>
    <scope>NUCLEOTIDE SEQUENCE [LARGE SCALE GENOMIC DNA]</scope>
    <source>
        <strain evidence="4 5">KUDC0627</strain>
    </source>
</reference>
<dbReference type="EMBL" id="CP041692">
    <property type="protein sequence ID" value="QDP95765.1"/>
    <property type="molecule type" value="Genomic_DNA"/>
</dbReference>
<evidence type="ECO:0000313" key="4">
    <source>
        <dbReference type="EMBL" id="QDP95765.1"/>
    </source>
</evidence>
<feature type="domain" description="HTH tetR-type" evidence="3">
    <location>
        <begin position="14"/>
        <end position="74"/>
    </location>
</feature>
<dbReference type="SUPFAM" id="SSF46689">
    <property type="entry name" value="Homeodomain-like"/>
    <property type="match status" value="1"/>
</dbReference>
<dbReference type="Gene3D" id="1.10.357.10">
    <property type="entry name" value="Tetracycline Repressor, domain 2"/>
    <property type="match status" value="1"/>
</dbReference>
<name>A0A516PX53_9ACTN</name>
<dbReference type="KEGG" id="mik:FOE78_07510"/>
<dbReference type="OrthoDB" id="4709704at2"/>
<dbReference type="InterPro" id="IPR041483">
    <property type="entry name" value="TetR_C_34"/>
</dbReference>
<evidence type="ECO:0000256" key="2">
    <source>
        <dbReference type="PROSITE-ProRule" id="PRU00335"/>
    </source>
</evidence>
<evidence type="ECO:0000313" key="5">
    <source>
        <dbReference type="Proteomes" id="UP000319263"/>
    </source>
</evidence>
<proteinExistence type="predicted"/>